<accession>A0A3M7QDR8</accession>
<evidence type="ECO:0000313" key="2">
    <source>
        <dbReference type="Proteomes" id="UP000276133"/>
    </source>
</evidence>
<evidence type="ECO:0000313" key="1">
    <source>
        <dbReference type="EMBL" id="RNA09576.1"/>
    </source>
</evidence>
<name>A0A3M7QDR8_BRAPC</name>
<keyword evidence="2" id="KW-1185">Reference proteome</keyword>
<dbReference type="AlphaFoldDB" id="A0A3M7QDR8"/>
<protein>
    <submittedName>
        <fullName evidence="1">Uncharacterized protein</fullName>
    </submittedName>
</protein>
<organism evidence="1 2">
    <name type="scientific">Brachionus plicatilis</name>
    <name type="common">Marine rotifer</name>
    <name type="synonym">Brachionus muelleri</name>
    <dbReference type="NCBI Taxonomy" id="10195"/>
    <lineage>
        <taxon>Eukaryota</taxon>
        <taxon>Metazoa</taxon>
        <taxon>Spiralia</taxon>
        <taxon>Gnathifera</taxon>
        <taxon>Rotifera</taxon>
        <taxon>Eurotatoria</taxon>
        <taxon>Monogononta</taxon>
        <taxon>Pseudotrocha</taxon>
        <taxon>Ploima</taxon>
        <taxon>Brachionidae</taxon>
        <taxon>Brachionus</taxon>
    </lineage>
</organism>
<dbReference type="EMBL" id="REGN01006438">
    <property type="protein sequence ID" value="RNA09576.1"/>
    <property type="molecule type" value="Genomic_DNA"/>
</dbReference>
<sequence length="82" mass="8695">MRGLVAALIAGGSAELRDARRPAVAHHELSGGYLRGGMRRLPLSVSAFALGQSGVIRRCRKPSRLANAANECDWNGDPLSVL</sequence>
<dbReference type="Proteomes" id="UP000276133">
    <property type="component" value="Unassembled WGS sequence"/>
</dbReference>
<reference evidence="1 2" key="1">
    <citation type="journal article" date="2018" name="Sci. Rep.">
        <title>Genomic signatures of local adaptation to the degree of environmental predictability in rotifers.</title>
        <authorList>
            <person name="Franch-Gras L."/>
            <person name="Hahn C."/>
            <person name="Garcia-Roger E.M."/>
            <person name="Carmona M.J."/>
            <person name="Serra M."/>
            <person name="Gomez A."/>
        </authorList>
    </citation>
    <scope>NUCLEOTIDE SEQUENCE [LARGE SCALE GENOMIC DNA]</scope>
    <source>
        <strain evidence="1">HYR1</strain>
    </source>
</reference>
<proteinExistence type="predicted"/>
<gene>
    <name evidence="1" type="ORF">BpHYR1_015222</name>
</gene>
<comment type="caution">
    <text evidence="1">The sequence shown here is derived from an EMBL/GenBank/DDBJ whole genome shotgun (WGS) entry which is preliminary data.</text>
</comment>